<evidence type="ECO:0000313" key="3">
    <source>
        <dbReference type="EMBL" id="KAF9406809.1"/>
    </source>
</evidence>
<evidence type="ECO:0000256" key="1">
    <source>
        <dbReference type="SAM" id="MobiDB-lite"/>
    </source>
</evidence>
<dbReference type="AlphaFoldDB" id="A0A835G2K0"/>
<protein>
    <recommendedName>
        <fullName evidence="2">MADF domain-containing protein</fullName>
    </recommendedName>
</protein>
<dbReference type="PANTHER" id="PTHR21505:SF12">
    <property type="entry name" value="MADF DOMAIN-CONTAINING PROTEIN-RELATED"/>
    <property type="match status" value="1"/>
</dbReference>
<feature type="compositionally biased region" description="Polar residues" evidence="1">
    <location>
        <begin position="26"/>
        <end position="35"/>
    </location>
</feature>
<gene>
    <name evidence="3" type="ORF">HW555_012948</name>
</gene>
<evidence type="ECO:0000259" key="2">
    <source>
        <dbReference type="PROSITE" id="PS51029"/>
    </source>
</evidence>
<comment type="caution">
    <text evidence="3">The sequence shown here is derived from an EMBL/GenBank/DDBJ whole genome shotgun (WGS) entry which is preliminary data.</text>
</comment>
<proteinExistence type="predicted"/>
<dbReference type="PANTHER" id="PTHR21505">
    <property type="entry name" value="MADF DOMAIN-CONTAINING PROTEIN-RELATED"/>
    <property type="match status" value="1"/>
</dbReference>
<feature type="domain" description="MADF" evidence="2">
    <location>
        <begin position="108"/>
        <end position="201"/>
    </location>
</feature>
<feature type="compositionally biased region" description="Polar residues" evidence="1">
    <location>
        <begin position="307"/>
        <end position="318"/>
    </location>
</feature>
<feature type="compositionally biased region" description="Low complexity" evidence="1">
    <location>
        <begin position="36"/>
        <end position="48"/>
    </location>
</feature>
<keyword evidence="4" id="KW-1185">Reference proteome</keyword>
<dbReference type="EMBL" id="JACKWZ010000546">
    <property type="protein sequence ID" value="KAF9406809.1"/>
    <property type="molecule type" value="Genomic_DNA"/>
</dbReference>
<accession>A0A835G2K0</accession>
<sequence>MKKHRSTYETIIPCSVSDAAVENNLEAPSTSNKALPSTSTSTESNNPTQQYPKAPVHNGPCGSTAGHRHCVQGVMVYDGGQWSIVARNRGVVGFLGTLQRNRGVAWPVFIDLYQSEPAIWDPNNALHKDKNKVNDAWNRIADSLQIPVSELKKKKETLMSAFRMHLKKKQDSIRSGMGEEEIYKPIWVFYDAMEAFLKGKYTCKSITSTDEQRSNTETKDMNIKIPVQRRRSVKPPELEKADKEMSKAFNTLNQAILNKDQQNKKEDDCDLYGRLLANKLRKYSDNERQDIMYDIDGLLLKRRRNTSPQYVSSPSQIIISKRPSSSATSYSCPSPSSPWINHPSSLTSSNHSYIITSPIQSPSPIPPAQTPSPLPPTELPNALYTQEVVHQSPNRIHTPVSTIHIPEGSMQIISDELYSQTQSQSQNVLADAYARALNNDY</sequence>
<dbReference type="InterPro" id="IPR006578">
    <property type="entry name" value="MADF-dom"/>
</dbReference>
<evidence type="ECO:0000313" key="4">
    <source>
        <dbReference type="Proteomes" id="UP000648187"/>
    </source>
</evidence>
<feature type="region of interest" description="Disordered" evidence="1">
    <location>
        <begin position="307"/>
        <end position="337"/>
    </location>
</feature>
<reference evidence="3" key="1">
    <citation type="submission" date="2020-08" db="EMBL/GenBank/DDBJ databases">
        <title>Spodoptera exigua strain:BAW_Kor-Di-RS1 Genome sequencing and assembly.</title>
        <authorList>
            <person name="Kim J."/>
            <person name="Nam H.Y."/>
            <person name="Kwon M."/>
            <person name="Choi J.H."/>
            <person name="Cho S.R."/>
            <person name="Kim G.-H."/>
        </authorList>
    </citation>
    <scope>NUCLEOTIDE SEQUENCE</scope>
    <source>
        <strain evidence="3">BAW_Kor-Di-RS1</strain>
        <tissue evidence="3">Whole-body</tissue>
    </source>
</reference>
<name>A0A835G2K0_SPOEX</name>
<dbReference type="Pfam" id="PF10545">
    <property type="entry name" value="MADF_DNA_bdg"/>
    <property type="match status" value="1"/>
</dbReference>
<dbReference type="PROSITE" id="PS51029">
    <property type="entry name" value="MADF"/>
    <property type="match status" value="1"/>
</dbReference>
<feature type="region of interest" description="Disordered" evidence="1">
    <location>
        <begin position="26"/>
        <end position="60"/>
    </location>
</feature>
<organism evidence="3 4">
    <name type="scientific">Spodoptera exigua</name>
    <name type="common">Beet armyworm</name>
    <name type="synonym">Noctua fulgens</name>
    <dbReference type="NCBI Taxonomy" id="7107"/>
    <lineage>
        <taxon>Eukaryota</taxon>
        <taxon>Metazoa</taxon>
        <taxon>Ecdysozoa</taxon>
        <taxon>Arthropoda</taxon>
        <taxon>Hexapoda</taxon>
        <taxon>Insecta</taxon>
        <taxon>Pterygota</taxon>
        <taxon>Neoptera</taxon>
        <taxon>Endopterygota</taxon>
        <taxon>Lepidoptera</taxon>
        <taxon>Glossata</taxon>
        <taxon>Ditrysia</taxon>
        <taxon>Noctuoidea</taxon>
        <taxon>Noctuidae</taxon>
        <taxon>Amphipyrinae</taxon>
        <taxon>Spodoptera</taxon>
    </lineage>
</organism>
<dbReference type="Proteomes" id="UP000648187">
    <property type="component" value="Unassembled WGS sequence"/>
</dbReference>
<dbReference type="SMART" id="SM00595">
    <property type="entry name" value="MADF"/>
    <property type="match status" value="1"/>
</dbReference>
<feature type="compositionally biased region" description="Low complexity" evidence="1">
    <location>
        <begin position="323"/>
        <end position="337"/>
    </location>
</feature>